<name>A0A370GJJ4_9COXI</name>
<keyword evidence="2 5" id="KW-0645">Protease</keyword>
<dbReference type="InterPro" id="IPR023430">
    <property type="entry name" value="Pept_HybD-like_dom_sf"/>
</dbReference>
<keyword evidence="3" id="KW-0064">Aspartyl protease</keyword>
<keyword evidence="6" id="KW-1185">Reference proteome</keyword>
<evidence type="ECO:0000256" key="2">
    <source>
        <dbReference type="ARBA" id="ARBA00022670"/>
    </source>
</evidence>
<protein>
    <submittedName>
        <fullName evidence="5">Hydrogenase maturation protease</fullName>
    </submittedName>
</protein>
<keyword evidence="4" id="KW-0378">Hydrolase</keyword>
<dbReference type="GO" id="GO:0004190">
    <property type="term" value="F:aspartic-type endopeptidase activity"/>
    <property type="evidence" value="ECO:0007669"/>
    <property type="project" value="UniProtKB-KW"/>
</dbReference>
<evidence type="ECO:0000313" key="5">
    <source>
        <dbReference type="EMBL" id="RDI43409.1"/>
    </source>
</evidence>
<dbReference type="Gene3D" id="3.40.50.1450">
    <property type="entry name" value="HybD-like"/>
    <property type="match status" value="1"/>
</dbReference>
<dbReference type="Pfam" id="PF01750">
    <property type="entry name" value="HycI"/>
    <property type="match status" value="1"/>
</dbReference>
<organism evidence="5 6">
    <name type="scientific">Aquicella lusitana</name>
    <dbReference type="NCBI Taxonomy" id="254246"/>
    <lineage>
        <taxon>Bacteria</taxon>
        <taxon>Pseudomonadati</taxon>
        <taxon>Pseudomonadota</taxon>
        <taxon>Gammaproteobacteria</taxon>
        <taxon>Legionellales</taxon>
        <taxon>Coxiellaceae</taxon>
        <taxon>Aquicella</taxon>
    </lineage>
</organism>
<dbReference type="GO" id="GO:0016485">
    <property type="term" value="P:protein processing"/>
    <property type="evidence" value="ECO:0007669"/>
    <property type="project" value="TreeGrafter"/>
</dbReference>
<dbReference type="SUPFAM" id="SSF53163">
    <property type="entry name" value="HybD-like"/>
    <property type="match status" value="1"/>
</dbReference>
<dbReference type="OrthoDB" id="9808862at2"/>
<dbReference type="GO" id="GO:0008047">
    <property type="term" value="F:enzyme activator activity"/>
    <property type="evidence" value="ECO:0007669"/>
    <property type="project" value="InterPro"/>
</dbReference>
<evidence type="ECO:0000256" key="3">
    <source>
        <dbReference type="ARBA" id="ARBA00022750"/>
    </source>
</evidence>
<dbReference type="NCBIfam" id="TIGR00072">
    <property type="entry name" value="hydrog_prot"/>
    <property type="match status" value="1"/>
</dbReference>
<evidence type="ECO:0000313" key="6">
    <source>
        <dbReference type="Proteomes" id="UP000254720"/>
    </source>
</evidence>
<comment type="similarity">
    <text evidence="1">Belongs to the peptidase A31 family.</text>
</comment>
<reference evidence="5 6" key="1">
    <citation type="submission" date="2018-07" db="EMBL/GenBank/DDBJ databases">
        <title>Genomic Encyclopedia of Type Strains, Phase IV (KMG-IV): sequencing the most valuable type-strain genomes for metagenomic binning, comparative biology and taxonomic classification.</title>
        <authorList>
            <person name="Goeker M."/>
        </authorList>
    </citation>
    <scope>NUCLEOTIDE SEQUENCE [LARGE SCALE GENOMIC DNA]</scope>
    <source>
        <strain evidence="5 6">DSM 16500</strain>
    </source>
</reference>
<comment type="caution">
    <text evidence="5">The sequence shown here is derived from an EMBL/GenBank/DDBJ whole genome shotgun (WGS) entry which is preliminary data.</text>
</comment>
<dbReference type="Proteomes" id="UP000254720">
    <property type="component" value="Unassembled WGS sequence"/>
</dbReference>
<sequence>MKLTRVIGVGSPFGDDQLGWKVVEALSNEITLQAYIPHLLQLRKLDRPGLSLLTEFQQCYSVILIDAIVNDGNVGKIYRLSGHEIASINNRVTSHHVSIADALELGKALNILPEIVIIYGMEIDPKHLSNSLSEQVSLSFGGLVNAINQKLRELLSHA</sequence>
<evidence type="ECO:0000256" key="1">
    <source>
        <dbReference type="ARBA" id="ARBA00006814"/>
    </source>
</evidence>
<dbReference type="InterPro" id="IPR000671">
    <property type="entry name" value="Peptidase_A31"/>
</dbReference>
<evidence type="ECO:0000256" key="4">
    <source>
        <dbReference type="ARBA" id="ARBA00022801"/>
    </source>
</evidence>
<gene>
    <name evidence="5" type="ORF">C8D86_11165</name>
</gene>
<dbReference type="AlphaFoldDB" id="A0A370GJJ4"/>
<dbReference type="EMBL" id="QQAX01000011">
    <property type="protein sequence ID" value="RDI43409.1"/>
    <property type="molecule type" value="Genomic_DNA"/>
</dbReference>
<proteinExistence type="inferred from homology"/>
<dbReference type="PANTHER" id="PTHR30302:SF1">
    <property type="entry name" value="HYDROGENASE 2 MATURATION PROTEASE"/>
    <property type="match status" value="1"/>
</dbReference>
<accession>A0A370GJJ4</accession>
<dbReference type="RefSeq" id="WP_114834436.1">
    <property type="nucleotide sequence ID" value="NZ_LR699114.1"/>
</dbReference>
<dbReference type="PANTHER" id="PTHR30302">
    <property type="entry name" value="HYDROGENASE 1 MATURATION PROTEASE"/>
    <property type="match status" value="1"/>
</dbReference>